<protein>
    <recommendedName>
        <fullName evidence="2">Bacteriophage T5 Orf172 DNA-binding domain-containing protein</fullName>
    </recommendedName>
</protein>
<gene>
    <name evidence="3" type="ORF">FLAG1_02987</name>
</gene>
<organism evidence="3 4">
    <name type="scientific">Fusarium langsethiae</name>
    <dbReference type="NCBI Taxonomy" id="179993"/>
    <lineage>
        <taxon>Eukaryota</taxon>
        <taxon>Fungi</taxon>
        <taxon>Dikarya</taxon>
        <taxon>Ascomycota</taxon>
        <taxon>Pezizomycotina</taxon>
        <taxon>Sordariomycetes</taxon>
        <taxon>Hypocreomycetidae</taxon>
        <taxon>Hypocreales</taxon>
        <taxon>Nectriaceae</taxon>
        <taxon>Fusarium</taxon>
    </lineage>
</organism>
<dbReference type="SMART" id="SM00974">
    <property type="entry name" value="T5orf172"/>
    <property type="match status" value="1"/>
</dbReference>
<feature type="region of interest" description="Disordered" evidence="1">
    <location>
        <begin position="486"/>
        <end position="517"/>
    </location>
</feature>
<evidence type="ECO:0000313" key="3">
    <source>
        <dbReference type="EMBL" id="KPA44106.1"/>
    </source>
</evidence>
<dbReference type="Pfam" id="PF10544">
    <property type="entry name" value="T5orf172"/>
    <property type="match status" value="1"/>
</dbReference>
<dbReference type="EMBL" id="JXCE01000031">
    <property type="protein sequence ID" value="KPA44106.1"/>
    <property type="molecule type" value="Genomic_DNA"/>
</dbReference>
<name>A0A0M9F1X9_FUSLA</name>
<keyword evidence="4" id="KW-1185">Reference proteome</keyword>
<dbReference type="AlphaFoldDB" id="A0A0M9F1X9"/>
<feature type="compositionally biased region" description="Low complexity" evidence="1">
    <location>
        <begin position="192"/>
        <end position="203"/>
    </location>
</feature>
<feature type="domain" description="Bacteriophage T5 Orf172 DNA-binding" evidence="2">
    <location>
        <begin position="335"/>
        <end position="425"/>
    </location>
</feature>
<dbReference type="Proteomes" id="UP000037904">
    <property type="component" value="Unassembled WGS sequence"/>
</dbReference>
<dbReference type="OrthoDB" id="4719713at2759"/>
<evidence type="ECO:0000259" key="2">
    <source>
        <dbReference type="SMART" id="SM00974"/>
    </source>
</evidence>
<evidence type="ECO:0000313" key="4">
    <source>
        <dbReference type="Proteomes" id="UP000037904"/>
    </source>
</evidence>
<proteinExistence type="predicted"/>
<evidence type="ECO:0000256" key="1">
    <source>
        <dbReference type="SAM" id="MobiDB-lite"/>
    </source>
</evidence>
<reference evidence="3 4" key="1">
    <citation type="submission" date="2015-04" db="EMBL/GenBank/DDBJ databases">
        <title>The draft genome sequence of Fusarium langsethiae, a T-2/HT-2 mycotoxin producer.</title>
        <authorList>
            <person name="Lysoe E."/>
            <person name="Divon H.H."/>
            <person name="Terzi V."/>
            <person name="Orru L."/>
            <person name="Lamontanara A."/>
            <person name="Kolseth A.-K."/>
            <person name="Frandsen R.J."/>
            <person name="Nielsen K."/>
            <person name="Thrane U."/>
        </authorList>
    </citation>
    <scope>NUCLEOTIDE SEQUENCE [LARGE SCALE GENOMIC DNA]</scope>
    <source>
        <strain evidence="3 4">Fl201059</strain>
    </source>
</reference>
<feature type="compositionally biased region" description="Polar residues" evidence="1">
    <location>
        <begin position="508"/>
        <end position="517"/>
    </location>
</feature>
<sequence length="616" mass="67681">MTTSHASEHPLFTGLRELIAFFPNPEDEYDFRFCHGRSQNNNRCRRPRKESVADEAKVLWLEIEKMKTCPDVATFYPKVEQLLPVTHCATHLKKTVLPLFQEWKQKHCADANLTDAPTGAQEPNRVLIEDSDEASQLGTPEPEVFDSSCLSDISPFPTPLTEVDSVRTPIKGPTRFLGSSIPDTPPGTVGETSSSSTNNDNSTVNAITQDMSTLSLSHTHSTSDRSPVNGKPAYAESISEDDELSFHGTSERLSVVPNRKPVAEQAASDISVCQENTPKIEDDPLDHPIHVEGIGTGRLYRQGTLKRTSPILETLTTPPTLEQWRHGVVYVLQHTKNEKIFKIGYTKHNAVKRKNDSGNCYGKNTKVIYESQIEYAGAQKAEQLAHVFLGNNNLKVPECESCGGGHREWYHDHTGDVLIATLKVMEDFVQLPAYELKAGQKEGGEMVVSQEAERRIKSMIDISIQGLQGSAGTHNGTANIQMDSTTKQTAVPQAAADIPVESTEAEPSKNSEPSTIETMGHIVGKAKRGIGKWKKFRGSFSREGTPEASDSRDPPSEGEKFFVTLLWTLGGGKSGDALKEGESSQVWSSLVQTVIHKKDKFKEDFAAGVRKGEAAS</sequence>
<accession>A0A0M9F1X9</accession>
<feature type="region of interest" description="Disordered" evidence="1">
    <location>
        <begin position="131"/>
        <end position="204"/>
    </location>
</feature>
<comment type="caution">
    <text evidence="3">The sequence shown here is derived from an EMBL/GenBank/DDBJ whole genome shotgun (WGS) entry which is preliminary data.</text>
</comment>
<dbReference type="InterPro" id="IPR018306">
    <property type="entry name" value="Phage_T5_Orf172_DNA-bd"/>
</dbReference>
<feature type="region of interest" description="Disordered" evidence="1">
    <location>
        <begin position="536"/>
        <end position="557"/>
    </location>
</feature>